<accession>A0A562KR79</accession>
<evidence type="ECO:0000313" key="1">
    <source>
        <dbReference type="EMBL" id="TWH97900.1"/>
    </source>
</evidence>
<keyword evidence="2" id="KW-1185">Reference proteome</keyword>
<dbReference type="AlphaFoldDB" id="A0A562KR79"/>
<protein>
    <submittedName>
        <fullName evidence="1">Uncharacterized protein</fullName>
    </submittedName>
</protein>
<gene>
    <name evidence="1" type="ORF">IQ17_06138</name>
</gene>
<organism evidence="1 2">
    <name type="scientific">Bradyrhizobium daqingense</name>
    <dbReference type="NCBI Taxonomy" id="993502"/>
    <lineage>
        <taxon>Bacteria</taxon>
        <taxon>Pseudomonadati</taxon>
        <taxon>Pseudomonadota</taxon>
        <taxon>Alphaproteobacteria</taxon>
        <taxon>Hyphomicrobiales</taxon>
        <taxon>Nitrobacteraceae</taxon>
        <taxon>Bradyrhizobium</taxon>
    </lineage>
</organism>
<reference evidence="1 2" key="1">
    <citation type="journal article" date="2015" name="Stand. Genomic Sci.">
        <title>Genomic Encyclopedia of Bacterial and Archaeal Type Strains, Phase III: the genomes of soil and plant-associated and newly described type strains.</title>
        <authorList>
            <person name="Whitman W.B."/>
            <person name="Woyke T."/>
            <person name="Klenk H.P."/>
            <person name="Zhou Y."/>
            <person name="Lilburn T.G."/>
            <person name="Beck B.J."/>
            <person name="De Vos P."/>
            <person name="Vandamme P."/>
            <person name="Eisen J.A."/>
            <person name="Garrity G."/>
            <person name="Hugenholtz P."/>
            <person name="Kyrpides N.C."/>
        </authorList>
    </citation>
    <scope>NUCLEOTIDE SEQUENCE [LARGE SCALE GENOMIC DNA]</scope>
    <source>
        <strain evidence="1 2">CGMCC 1.10947</strain>
    </source>
</reference>
<comment type="caution">
    <text evidence="1">The sequence shown here is derived from an EMBL/GenBank/DDBJ whole genome shotgun (WGS) entry which is preliminary data.</text>
</comment>
<dbReference type="Proteomes" id="UP000317176">
    <property type="component" value="Unassembled WGS sequence"/>
</dbReference>
<dbReference type="RefSeq" id="WP_145641573.1">
    <property type="nucleotide sequence ID" value="NZ_CP088014.1"/>
</dbReference>
<dbReference type="OrthoDB" id="8255593at2"/>
<sequence>MSELGIQLLMLPLAGIHMTPAHNEVTGWIELARALGNSYRLASSGLGLGALYGRFIFAFCKASVTAVAR</sequence>
<name>A0A562KR79_9BRAD</name>
<proteinExistence type="predicted"/>
<evidence type="ECO:0000313" key="2">
    <source>
        <dbReference type="Proteomes" id="UP000317176"/>
    </source>
</evidence>
<dbReference type="EMBL" id="VLKL01000025">
    <property type="protein sequence ID" value="TWH97900.1"/>
    <property type="molecule type" value="Genomic_DNA"/>
</dbReference>